<dbReference type="AlphaFoldDB" id="A0A508BQC5"/>
<feature type="region of interest" description="Disordered" evidence="1">
    <location>
        <begin position="106"/>
        <end position="149"/>
    </location>
</feature>
<keyword evidence="2" id="KW-0732">Signal</keyword>
<dbReference type="Proteomes" id="UP000317942">
    <property type="component" value="Unassembled WGS sequence"/>
</dbReference>
<dbReference type="RefSeq" id="WP_141406880.1">
    <property type="nucleotide sequence ID" value="NZ_CP066060.1"/>
</dbReference>
<dbReference type="Pfam" id="PF16127">
    <property type="entry name" value="DUF4839"/>
    <property type="match status" value="1"/>
</dbReference>
<name>A0A508BQC5_9ACTO</name>
<protein>
    <submittedName>
        <fullName evidence="3">DUF4839 domain-containing protein</fullName>
    </submittedName>
</protein>
<dbReference type="EMBL" id="VICC01000006">
    <property type="protein sequence ID" value="TQD60362.1"/>
    <property type="molecule type" value="Genomic_DNA"/>
</dbReference>
<accession>A0A508BQC5</accession>
<feature type="chain" id="PRO_5021416073" evidence="2">
    <location>
        <begin position="19"/>
        <end position="276"/>
    </location>
</feature>
<evidence type="ECO:0000256" key="2">
    <source>
        <dbReference type="SAM" id="SignalP"/>
    </source>
</evidence>
<feature type="compositionally biased region" description="Pro residues" evidence="1">
    <location>
        <begin position="120"/>
        <end position="130"/>
    </location>
</feature>
<dbReference type="InterPro" id="IPR032290">
    <property type="entry name" value="DUF4839"/>
</dbReference>
<evidence type="ECO:0000313" key="4">
    <source>
        <dbReference type="Proteomes" id="UP000317942"/>
    </source>
</evidence>
<proteinExistence type="predicted"/>
<comment type="caution">
    <text evidence="3">The sequence shown here is derived from an EMBL/GenBank/DDBJ whole genome shotgun (WGS) entry which is preliminary data.</text>
</comment>
<dbReference type="PROSITE" id="PS51257">
    <property type="entry name" value="PROKAR_LIPOPROTEIN"/>
    <property type="match status" value="1"/>
</dbReference>
<evidence type="ECO:0000256" key="1">
    <source>
        <dbReference type="SAM" id="MobiDB-lite"/>
    </source>
</evidence>
<sequence>MRKIVALMAACILTASLAACDGTNKKINAPVESSEVSSSNYQDMVSQFKGAGFTNVSTKEIDDLILGWLTEDGQVEEVSIGGKTSFSTSDSFAADAPVVVSYHTFPKKKGKEDTESTPAPDQPPSSPAPQSPEASQEPTPSPTPTASDANITIENNEEFRALLENPQPDAATVEQFVSKYKGRTVEFDGNVANVASHNGYKTRFDFLIHAGDYSTDSAYGPNFQFANCAYYNLHLTGDNIPNSISAGQNLHIIAKIIDFNSTQELLHLEPIATSAR</sequence>
<dbReference type="GeneID" id="64212483"/>
<gene>
    <name evidence="3" type="ORF">FK267_07910</name>
</gene>
<evidence type="ECO:0000313" key="3">
    <source>
        <dbReference type="EMBL" id="TQD60362.1"/>
    </source>
</evidence>
<reference evidence="3 4" key="1">
    <citation type="submission" date="2019-06" db="EMBL/GenBank/DDBJ databases">
        <title>Draft genome sequence of Actinomyces oris CCUG 34288T.</title>
        <authorList>
            <person name="Salva-Serra F."/>
            <person name="Cardew S."/>
            <person name="Moore E."/>
        </authorList>
    </citation>
    <scope>NUCLEOTIDE SEQUENCE [LARGE SCALE GENOMIC DNA]</scope>
    <source>
        <strain evidence="3 4">CCUG 34288</strain>
    </source>
</reference>
<organism evidence="3 4">
    <name type="scientific">Actinomyces oris</name>
    <dbReference type="NCBI Taxonomy" id="544580"/>
    <lineage>
        <taxon>Bacteria</taxon>
        <taxon>Bacillati</taxon>
        <taxon>Actinomycetota</taxon>
        <taxon>Actinomycetes</taxon>
        <taxon>Actinomycetales</taxon>
        <taxon>Actinomycetaceae</taxon>
        <taxon>Actinomyces</taxon>
    </lineage>
</organism>
<feature type="signal peptide" evidence="2">
    <location>
        <begin position="1"/>
        <end position="18"/>
    </location>
</feature>